<protein>
    <submittedName>
        <fullName evidence="2">Uncharacterized protein</fullName>
    </submittedName>
</protein>
<reference evidence="3" key="1">
    <citation type="submission" date="2016-01" db="EMBL/GenBank/DDBJ databases">
        <title>Draft genome of Chromobacterium sp. F49.</title>
        <authorList>
            <person name="Hong K.W."/>
        </authorList>
    </citation>
    <scope>NUCLEOTIDE SEQUENCE [LARGE SCALE GENOMIC DNA]</scope>
    <source>
        <strain evidence="3">M40</strain>
    </source>
</reference>
<feature type="transmembrane region" description="Helical" evidence="1">
    <location>
        <begin position="29"/>
        <end position="51"/>
    </location>
</feature>
<keyword evidence="1" id="KW-0472">Membrane</keyword>
<sequence length="267" mass="28281">MTTTRFSRFTHRFGWGAFRRLSPLQRITVLALLALVAALLLAGIRTVWLSIGLMIARDRGPVESCPTLSGMTDPEEISIVSDGLTGYSCEASAAGGFATESGTVDTMLLLFVTVLLAVAGIITLLGVLVAVTVRGLLRLVIGRPRRSLGAWGIGLITAACLLLPWTYLFLYFGWYSASNSSGGSLCPSTVSGEYVSSLSVGWSFLPPHLTCSGETVDGTEFETSQFGFPFGLFLTAVVLAVIGLGLLIAARVIPRSPTAHEITMTTA</sequence>
<evidence type="ECO:0000313" key="3">
    <source>
        <dbReference type="Proteomes" id="UP000076612"/>
    </source>
</evidence>
<comment type="caution">
    <text evidence="2">The sequence shown here is derived from an EMBL/GenBank/DDBJ whole genome shotgun (WGS) entry which is preliminary data.</text>
</comment>
<proteinExistence type="predicted"/>
<dbReference type="EMBL" id="LQQR01000001">
    <property type="protein sequence ID" value="KZE24484.1"/>
    <property type="molecule type" value="Genomic_DNA"/>
</dbReference>
<name>A0AB34Y100_9MICO</name>
<accession>A0AB34Y100</accession>
<keyword evidence="1" id="KW-0812">Transmembrane</keyword>
<feature type="transmembrane region" description="Helical" evidence="1">
    <location>
        <begin position="108"/>
        <end position="136"/>
    </location>
</feature>
<organism evidence="2 3">
    <name type="scientific">Brevibacterium casei</name>
    <dbReference type="NCBI Taxonomy" id="33889"/>
    <lineage>
        <taxon>Bacteria</taxon>
        <taxon>Bacillati</taxon>
        <taxon>Actinomycetota</taxon>
        <taxon>Actinomycetes</taxon>
        <taxon>Micrococcales</taxon>
        <taxon>Brevibacteriaceae</taxon>
        <taxon>Brevibacterium</taxon>
    </lineage>
</organism>
<gene>
    <name evidence="2" type="ORF">AVW13_00145</name>
</gene>
<evidence type="ECO:0000313" key="2">
    <source>
        <dbReference type="EMBL" id="KZE24484.1"/>
    </source>
</evidence>
<dbReference type="Proteomes" id="UP000076612">
    <property type="component" value="Unassembled WGS sequence"/>
</dbReference>
<dbReference type="AlphaFoldDB" id="A0AB34Y100"/>
<feature type="transmembrane region" description="Helical" evidence="1">
    <location>
        <begin position="226"/>
        <end position="250"/>
    </location>
</feature>
<feature type="transmembrane region" description="Helical" evidence="1">
    <location>
        <begin position="148"/>
        <end position="174"/>
    </location>
</feature>
<dbReference type="RefSeq" id="WP_063248697.1">
    <property type="nucleotide sequence ID" value="NZ_LQQR01000001.1"/>
</dbReference>
<keyword evidence="1" id="KW-1133">Transmembrane helix</keyword>
<evidence type="ECO:0000256" key="1">
    <source>
        <dbReference type="SAM" id="Phobius"/>
    </source>
</evidence>